<keyword evidence="3 4" id="KW-0687">Ribonucleoprotein</keyword>
<dbReference type="InterPro" id="IPR023573">
    <property type="entry name" value="Ribosomal_eL20_dom"/>
</dbReference>
<dbReference type="Pfam" id="PF01775">
    <property type="entry name" value="Ribosomal_L18A"/>
    <property type="match status" value="1"/>
</dbReference>
<evidence type="ECO:0000256" key="1">
    <source>
        <dbReference type="ARBA" id="ARBA00009362"/>
    </source>
</evidence>
<dbReference type="RefSeq" id="XP_022080996.1">
    <property type="nucleotide sequence ID" value="XM_022225304.1"/>
</dbReference>
<comment type="similarity">
    <text evidence="1 4">Belongs to the eukaryotic ribosomal protein eL20 family.</text>
</comment>
<dbReference type="OrthoDB" id="1294322at2759"/>
<sequence>MKAQGQLKEFQVIGRALPTDKERLPALYKMRIFATEEVSAKSRFWYFIKKLKKIKKTKGEIVSCRKIYETKPTKIKNFGIWLRYDSRSGTHNMYREYRDLTTAGAVTQCYRDMGARHRARASCIQIMKVETVSAKKCRRANIKQFHNSKIKFPLTHRTQRTFRPIFTTRRPNTCFK</sequence>
<keyword evidence="2 4" id="KW-0689">Ribosomal protein</keyword>
<dbReference type="OMA" id="CIFAKND"/>
<dbReference type="PANTHER" id="PTHR10052">
    <property type="entry name" value="60S RIBOSOMAL PROTEIN L18A"/>
    <property type="match status" value="1"/>
</dbReference>
<dbReference type="Proteomes" id="UP000694845">
    <property type="component" value="Unplaced"/>
</dbReference>
<evidence type="ECO:0000259" key="5">
    <source>
        <dbReference type="Pfam" id="PF01775"/>
    </source>
</evidence>
<dbReference type="GO" id="GO:1990904">
    <property type="term" value="C:ribonucleoprotein complex"/>
    <property type="evidence" value="ECO:0007669"/>
    <property type="project" value="UniProtKB-KW"/>
</dbReference>
<dbReference type="SUPFAM" id="SSF160374">
    <property type="entry name" value="RplX-like"/>
    <property type="match status" value="1"/>
</dbReference>
<reference evidence="7" key="1">
    <citation type="submission" date="2025-08" db="UniProtKB">
        <authorList>
            <consortium name="RefSeq"/>
        </authorList>
    </citation>
    <scope>IDENTIFICATION</scope>
</reference>
<evidence type="ECO:0000256" key="2">
    <source>
        <dbReference type="ARBA" id="ARBA00022980"/>
    </source>
</evidence>
<keyword evidence="6" id="KW-1185">Reference proteome</keyword>
<dbReference type="GO" id="GO:0005840">
    <property type="term" value="C:ribosome"/>
    <property type="evidence" value="ECO:0007669"/>
    <property type="project" value="UniProtKB-KW"/>
</dbReference>
<name>A0A8B7XLL0_ACAPL</name>
<protein>
    <recommendedName>
        <fullName evidence="4">60S ribosomal protein L18a</fullName>
    </recommendedName>
</protein>
<gene>
    <name evidence="7" type="primary">LOC110974014</name>
</gene>
<dbReference type="HAMAP" id="MF_00273">
    <property type="entry name" value="Ribosomal_eL20"/>
    <property type="match status" value="1"/>
</dbReference>
<evidence type="ECO:0000256" key="4">
    <source>
        <dbReference type="PIRNR" id="PIRNR002190"/>
    </source>
</evidence>
<accession>A0A8B7XLL0</accession>
<dbReference type="Gene3D" id="3.10.20.10">
    <property type="match status" value="2"/>
</dbReference>
<evidence type="ECO:0000313" key="7">
    <source>
        <dbReference type="RefSeq" id="XP_022080996.1"/>
    </source>
</evidence>
<dbReference type="KEGG" id="aplc:110974014"/>
<dbReference type="AlphaFoldDB" id="A0A8B7XLL0"/>
<dbReference type="CTD" id="6142"/>
<dbReference type="InterPro" id="IPR028877">
    <property type="entry name" value="Ribosomal_eL20"/>
</dbReference>
<dbReference type="FunFam" id="3.10.20.10:FF:000001">
    <property type="entry name" value="60S ribosomal protein L18a"/>
    <property type="match status" value="1"/>
</dbReference>
<evidence type="ECO:0000313" key="6">
    <source>
        <dbReference type="Proteomes" id="UP000694845"/>
    </source>
</evidence>
<dbReference type="PIRSF" id="PIRSF002190">
    <property type="entry name" value="Ribosomal_L18a"/>
    <property type="match status" value="1"/>
</dbReference>
<dbReference type="InterPro" id="IPR021138">
    <property type="entry name" value="Ribosomal_eL20_eukaryotes"/>
</dbReference>
<evidence type="ECO:0000256" key="3">
    <source>
        <dbReference type="ARBA" id="ARBA00023274"/>
    </source>
</evidence>
<dbReference type="GeneID" id="110974014"/>
<organism evidence="6 7">
    <name type="scientific">Acanthaster planci</name>
    <name type="common">Crown-of-thorns starfish</name>
    <dbReference type="NCBI Taxonomy" id="133434"/>
    <lineage>
        <taxon>Eukaryota</taxon>
        <taxon>Metazoa</taxon>
        <taxon>Echinodermata</taxon>
        <taxon>Eleutherozoa</taxon>
        <taxon>Asterozoa</taxon>
        <taxon>Asteroidea</taxon>
        <taxon>Valvatacea</taxon>
        <taxon>Valvatida</taxon>
        <taxon>Acanthasteridae</taxon>
        <taxon>Acanthaster</taxon>
    </lineage>
</organism>
<dbReference type="GO" id="GO:0006412">
    <property type="term" value="P:translation"/>
    <property type="evidence" value="ECO:0007669"/>
    <property type="project" value="InterPro"/>
</dbReference>
<feature type="domain" description="Large ribosomal subunit protein eL20" evidence="5">
    <location>
        <begin position="7"/>
        <end position="130"/>
    </location>
</feature>
<dbReference type="FunFam" id="3.10.20.10:FF:000002">
    <property type="entry name" value="60S ribosomal protein L18a"/>
    <property type="match status" value="1"/>
</dbReference>
<proteinExistence type="inferred from homology"/>
<dbReference type="GO" id="GO:0003735">
    <property type="term" value="F:structural constituent of ribosome"/>
    <property type="evidence" value="ECO:0007669"/>
    <property type="project" value="InterPro"/>
</dbReference>